<name>F0Y6K2_AURAN</name>
<feature type="compositionally biased region" description="Low complexity" evidence="2">
    <location>
        <begin position="179"/>
        <end position="189"/>
    </location>
</feature>
<dbReference type="GeneID" id="20228253"/>
<evidence type="ECO:0000256" key="1">
    <source>
        <dbReference type="SAM" id="Coils"/>
    </source>
</evidence>
<sequence>MSTPRTGSVSCVIVDTFSTKALDHAPYGNPSCSWTNAKQRPAGSLLVAMRASRASTVAMTQTSHSALFISNSEFDEKRLRRLLKKKLKQHEQEAKSLREAAAAEGREAHMPFQLVADPASPYGMRCSFDGPASAKKHGFDDWAPASPRGSALEPLTPGAEPAPRPASAPAGRRPPPEPAEAAEPAVAWAASPDKYSQRKLFPDAPAEAPRATAAPRRGTVVEAPRRGSVARADSRRGSLASAQSTSRLLRAESAPALSRDEQRRRAKRERDAHPATLGKSASAGDFGARKAEQARLRRSEREAQAAAEARARDARRVAKIERDAACRLWLGLVPRAAVGLALERGLRRHRAREAAAAERLKSAMTIQKARRGRVARDLIYYSARLARAAGQNMRLLLQIRIQRKRRALRRVAWFFAATERFRRFKHASARIHRSARAMQRGVRDFAACTTARVAVLRLLWLRCEDEHGALTKKKKKRKPRSKRKEDGEEEHYVGARQLLRDDDAWDKVSERMDVVRDRLVRKGVLKAPSSGHLDPALVRDVAGAALAHADPQREEQIVILLRDLRAEHRARWSEEARRAHHAASRTYSGTEAFRLLALDDIHRRASALVPQDPGLRKWPLMAFFRPPGFARSFLGDGDSRPPRWRHHDSLKGRVYDVLLAYRAAEAFEEHSKDYRRASTRASLIANAIDMERAKRALGSIHFRDAPVDRGGTQAKKKVAFVEEPARTRGHGTLAAYKGKLGNSVGPSLVAAKPKAPAADAEEEKVTGFKEGRWDDDEHDRFIVAMADFVDGNNAPVNQSARREKWGAIAAARARAVGTRSTLQCRSHAQKHYIKEKKQRAPAREKQLKVVKETKKAPAAVHRVTPQPSMSNSPEPSIHGSRLDLSEGFVAGDTAANLEEAVRILSPPRPPGRLARLRPSALTAEALFSPSGGPVDVEHGSPRPDVERASPRPAIVDDAEDEALRLFDSPVILSQPSSPKIYDSDAAWAKVMNTFTEEVDFHSLPVF</sequence>
<proteinExistence type="predicted"/>
<feature type="compositionally biased region" description="Basic residues" evidence="2">
    <location>
        <begin position="470"/>
        <end position="482"/>
    </location>
</feature>
<dbReference type="AlphaFoldDB" id="F0Y6K2"/>
<reference evidence="4 5" key="1">
    <citation type="journal article" date="2011" name="Proc. Natl. Acad. Sci. U.S.A.">
        <title>Niche of harmful alga Aureococcus anophagefferens revealed through ecogenomics.</title>
        <authorList>
            <person name="Gobler C.J."/>
            <person name="Berry D.L."/>
            <person name="Dyhrman S.T."/>
            <person name="Wilhelm S.W."/>
            <person name="Salamov A."/>
            <person name="Lobanov A.V."/>
            <person name="Zhang Y."/>
            <person name="Collier J.L."/>
            <person name="Wurch L.L."/>
            <person name="Kustka A.B."/>
            <person name="Dill B.D."/>
            <person name="Shah M."/>
            <person name="VerBerkmoes N.C."/>
            <person name="Kuo A."/>
            <person name="Terry A."/>
            <person name="Pangilinan J."/>
            <person name="Lindquist E.A."/>
            <person name="Lucas S."/>
            <person name="Paulsen I.T."/>
            <person name="Hattenrath-Lehmann T.K."/>
            <person name="Talmage S.C."/>
            <person name="Walker E.A."/>
            <person name="Koch F."/>
            <person name="Burson A.M."/>
            <person name="Marcoval M.A."/>
            <person name="Tang Y.Z."/>
            <person name="Lecleir G.R."/>
            <person name="Coyne K.J."/>
            <person name="Berg G.M."/>
            <person name="Bertrand E.M."/>
            <person name="Saito M.A."/>
            <person name="Gladyshev V.N."/>
            <person name="Grigoriev I.V."/>
        </authorList>
    </citation>
    <scope>NUCLEOTIDE SEQUENCE [LARGE SCALE GENOMIC DNA]</scope>
    <source>
        <strain evidence="5">CCMP 1984</strain>
    </source>
</reference>
<feature type="compositionally biased region" description="Pro residues" evidence="2">
    <location>
        <begin position="160"/>
        <end position="178"/>
    </location>
</feature>
<dbReference type="InterPro" id="IPR001005">
    <property type="entry name" value="SANT/Myb"/>
</dbReference>
<dbReference type="Proteomes" id="UP000002729">
    <property type="component" value="Unassembled WGS sequence"/>
</dbReference>
<organism evidence="5">
    <name type="scientific">Aureococcus anophagefferens</name>
    <name type="common">Harmful bloom alga</name>
    <dbReference type="NCBI Taxonomy" id="44056"/>
    <lineage>
        <taxon>Eukaryota</taxon>
        <taxon>Sar</taxon>
        <taxon>Stramenopiles</taxon>
        <taxon>Ochrophyta</taxon>
        <taxon>Pelagophyceae</taxon>
        <taxon>Pelagomonadales</taxon>
        <taxon>Pelagomonadaceae</taxon>
        <taxon>Aureococcus</taxon>
    </lineage>
</organism>
<dbReference type="PROSITE" id="PS50096">
    <property type="entry name" value="IQ"/>
    <property type="match status" value="1"/>
</dbReference>
<dbReference type="InParanoid" id="F0Y6K2"/>
<evidence type="ECO:0000259" key="3">
    <source>
        <dbReference type="SMART" id="SM00717"/>
    </source>
</evidence>
<dbReference type="EMBL" id="GL833126">
    <property type="protein sequence ID" value="EGB09031.1"/>
    <property type="molecule type" value="Genomic_DNA"/>
</dbReference>
<dbReference type="SMART" id="SM00717">
    <property type="entry name" value="SANT"/>
    <property type="match status" value="1"/>
</dbReference>
<accession>F0Y6K2</accession>
<gene>
    <name evidence="4" type="ORF">AURANDRAFT_71495</name>
</gene>
<feature type="compositionally biased region" description="Basic and acidic residues" evidence="2">
    <location>
        <begin position="258"/>
        <end position="273"/>
    </location>
</feature>
<dbReference type="Gene3D" id="1.10.10.60">
    <property type="entry name" value="Homeodomain-like"/>
    <property type="match status" value="1"/>
</dbReference>
<dbReference type="SUPFAM" id="SSF46689">
    <property type="entry name" value="Homeodomain-like"/>
    <property type="match status" value="1"/>
</dbReference>
<dbReference type="InterPro" id="IPR009057">
    <property type="entry name" value="Homeodomain-like_sf"/>
</dbReference>
<dbReference type="KEGG" id="aaf:AURANDRAFT_71495"/>
<feature type="domain" description="Myb-like" evidence="3">
    <location>
        <begin position="769"/>
        <end position="834"/>
    </location>
</feature>
<feature type="compositionally biased region" description="Basic and acidic residues" evidence="2">
    <location>
        <begin position="935"/>
        <end position="949"/>
    </location>
</feature>
<keyword evidence="1" id="KW-0175">Coiled coil</keyword>
<feature type="compositionally biased region" description="Basic and acidic residues" evidence="2">
    <location>
        <begin position="287"/>
        <end position="304"/>
    </location>
</feature>
<evidence type="ECO:0000256" key="2">
    <source>
        <dbReference type="SAM" id="MobiDB-lite"/>
    </source>
</evidence>
<keyword evidence="5" id="KW-1185">Reference proteome</keyword>
<feature type="region of interest" description="Disordered" evidence="2">
    <location>
        <begin position="926"/>
        <end position="949"/>
    </location>
</feature>
<feature type="compositionally biased region" description="Low complexity" evidence="2">
    <location>
        <begin position="204"/>
        <end position="217"/>
    </location>
</feature>
<feature type="region of interest" description="Disordered" evidence="2">
    <location>
        <begin position="470"/>
        <end position="489"/>
    </location>
</feature>
<feature type="region of interest" description="Disordered" evidence="2">
    <location>
        <begin position="201"/>
        <end position="304"/>
    </location>
</feature>
<evidence type="ECO:0000313" key="5">
    <source>
        <dbReference type="Proteomes" id="UP000002729"/>
    </source>
</evidence>
<dbReference type="RefSeq" id="XP_009036158.1">
    <property type="nucleotide sequence ID" value="XM_009037910.1"/>
</dbReference>
<feature type="region of interest" description="Disordered" evidence="2">
    <location>
        <begin position="851"/>
        <end position="878"/>
    </location>
</feature>
<evidence type="ECO:0000313" key="4">
    <source>
        <dbReference type="EMBL" id="EGB09031.1"/>
    </source>
</evidence>
<feature type="coiled-coil region" evidence="1">
    <location>
        <begin position="80"/>
        <end position="107"/>
    </location>
</feature>
<feature type="region of interest" description="Disordered" evidence="2">
    <location>
        <begin position="133"/>
        <end position="189"/>
    </location>
</feature>
<feature type="compositionally biased region" description="Polar residues" evidence="2">
    <location>
        <begin position="865"/>
        <end position="874"/>
    </location>
</feature>
<protein>
    <recommendedName>
        <fullName evidence="3">Myb-like domain-containing protein</fullName>
    </recommendedName>
</protein>